<dbReference type="CDD" id="cd05400">
    <property type="entry name" value="NT_2-5OAS_ClassI-CCAase"/>
    <property type="match status" value="1"/>
</dbReference>
<dbReference type="Gene3D" id="3.30.460.10">
    <property type="entry name" value="Beta Polymerase, domain 2"/>
    <property type="match status" value="1"/>
</dbReference>
<comment type="caution">
    <text evidence="2">The sequence shown here is derived from an EMBL/GenBank/DDBJ whole genome shotgun (WGS) entry which is preliminary data.</text>
</comment>
<protein>
    <submittedName>
        <fullName evidence="2">Nucleotidyltransferase</fullName>
    </submittedName>
</protein>
<accession>A0ABS2ZKX1</accession>
<keyword evidence="3" id="KW-1185">Reference proteome</keyword>
<sequence>MKLNDHFKKFVGTISLNTTRVSRIESAVSSWDTKFITDEVIKDIYIDYYTQGSYSTNTGVRPKGEDEFDVDVVLVLDIDEDSDPKDVLHSIKDRIKSYSGFEDKVKAKSRCVRIEYAGEFHVDVVPALEYGSIIKIPSKQDGEWKKTNPAGFTAWCNGINKESDQYFSKVVKILKHWRDENVGKDSAPKSILLTTLVGHAFVKKASIAETLVETLKEIISDIESYIAWLVEDDDVPQISNPSLAEENLARNWSKKKASRFLNKLRTLKDNCVDALEDDDKESSIKKWQDIFGKEYFPSELGAAKAMATSVRAGAVMVGTSGHLNMEEGTKIKDHRFYGEQV</sequence>
<reference evidence="2 3" key="1">
    <citation type="submission" date="2021-01" db="EMBL/GenBank/DDBJ databases">
        <title>Genome Sequencing of Type Strains.</title>
        <authorList>
            <person name="Lemaire J.F."/>
            <person name="Inderbitzin P."/>
            <person name="Collins S.B."/>
            <person name="Wespe N."/>
            <person name="Knight-Connoni V."/>
        </authorList>
    </citation>
    <scope>NUCLEOTIDE SEQUENCE [LARGE SCALE GENOMIC DNA]</scope>
    <source>
        <strain evidence="2 3">DSM 14730</strain>
    </source>
</reference>
<dbReference type="RefSeq" id="WP_188402184.1">
    <property type="nucleotide sequence ID" value="NZ_BMCE01000001.1"/>
</dbReference>
<evidence type="ECO:0000313" key="3">
    <source>
        <dbReference type="Proteomes" id="UP001319060"/>
    </source>
</evidence>
<dbReference type="InterPro" id="IPR006116">
    <property type="entry name" value="NT_2-5OAS_ClassI-CCAase"/>
</dbReference>
<keyword evidence="1" id="KW-0051">Antiviral defense</keyword>
<organism evidence="2 3">
    <name type="scientific">Fictibacillus barbaricus</name>
    <dbReference type="NCBI Taxonomy" id="182136"/>
    <lineage>
        <taxon>Bacteria</taxon>
        <taxon>Bacillati</taxon>
        <taxon>Bacillota</taxon>
        <taxon>Bacilli</taxon>
        <taxon>Bacillales</taxon>
        <taxon>Fictibacillaceae</taxon>
        <taxon>Fictibacillus</taxon>
    </lineage>
</organism>
<dbReference type="EMBL" id="JAFHKS010000044">
    <property type="protein sequence ID" value="MBN3547989.1"/>
    <property type="molecule type" value="Genomic_DNA"/>
</dbReference>
<evidence type="ECO:0000256" key="1">
    <source>
        <dbReference type="ARBA" id="ARBA00023118"/>
    </source>
</evidence>
<dbReference type="Proteomes" id="UP001319060">
    <property type="component" value="Unassembled WGS sequence"/>
</dbReference>
<dbReference type="SUPFAM" id="SSF81301">
    <property type="entry name" value="Nucleotidyltransferase"/>
    <property type="match status" value="1"/>
</dbReference>
<gene>
    <name evidence="2" type="ORF">JYA64_21995</name>
</gene>
<name>A0ABS2ZKX1_9BACL</name>
<proteinExistence type="predicted"/>
<dbReference type="Pfam" id="PF18144">
    <property type="entry name" value="SMODS"/>
    <property type="match status" value="1"/>
</dbReference>
<evidence type="ECO:0000313" key="2">
    <source>
        <dbReference type="EMBL" id="MBN3547989.1"/>
    </source>
</evidence>
<dbReference type="InterPro" id="IPR043519">
    <property type="entry name" value="NT_sf"/>
</dbReference>